<feature type="compositionally biased region" description="Polar residues" evidence="1">
    <location>
        <begin position="114"/>
        <end position="127"/>
    </location>
</feature>
<dbReference type="RefSeq" id="XP_020067658.1">
    <property type="nucleotide sequence ID" value="XM_020216075.1"/>
</dbReference>
<evidence type="ECO:0000313" key="3">
    <source>
        <dbReference type="Proteomes" id="UP000094389"/>
    </source>
</evidence>
<organism evidence="2 3">
    <name type="scientific">Cyberlindnera jadinii (strain ATCC 18201 / CBS 1600 / BCRC 20928 / JCM 3617 / NBRC 0987 / NRRL Y-1542)</name>
    <name type="common">Torula yeast</name>
    <name type="synonym">Candida utilis</name>
    <dbReference type="NCBI Taxonomy" id="983966"/>
    <lineage>
        <taxon>Eukaryota</taxon>
        <taxon>Fungi</taxon>
        <taxon>Dikarya</taxon>
        <taxon>Ascomycota</taxon>
        <taxon>Saccharomycotina</taxon>
        <taxon>Saccharomycetes</taxon>
        <taxon>Phaffomycetales</taxon>
        <taxon>Phaffomycetaceae</taxon>
        <taxon>Cyberlindnera</taxon>
    </lineage>
</organism>
<keyword evidence="3" id="KW-1185">Reference proteome</keyword>
<dbReference type="Proteomes" id="UP000094389">
    <property type="component" value="Unassembled WGS sequence"/>
</dbReference>
<name>A0A1E4RTL1_CYBJN</name>
<evidence type="ECO:0000256" key="1">
    <source>
        <dbReference type="SAM" id="MobiDB-lite"/>
    </source>
</evidence>
<accession>A0A1E4RTL1</accession>
<dbReference type="GeneID" id="30990471"/>
<evidence type="ECO:0008006" key="4">
    <source>
        <dbReference type="Google" id="ProtNLM"/>
    </source>
</evidence>
<proteinExistence type="predicted"/>
<feature type="region of interest" description="Disordered" evidence="1">
    <location>
        <begin position="104"/>
        <end position="127"/>
    </location>
</feature>
<dbReference type="EMBL" id="KV453960">
    <property type="protein sequence ID" value="ODV70619.1"/>
    <property type="molecule type" value="Genomic_DNA"/>
</dbReference>
<reference evidence="2 3" key="1">
    <citation type="journal article" date="2016" name="Proc. Natl. Acad. Sci. U.S.A.">
        <title>Comparative genomics of biotechnologically important yeasts.</title>
        <authorList>
            <person name="Riley R."/>
            <person name="Haridas S."/>
            <person name="Wolfe K.H."/>
            <person name="Lopes M.R."/>
            <person name="Hittinger C.T."/>
            <person name="Goeker M."/>
            <person name="Salamov A.A."/>
            <person name="Wisecaver J.H."/>
            <person name="Long T.M."/>
            <person name="Calvey C.H."/>
            <person name="Aerts A.L."/>
            <person name="Barry K.W."/>
            <person name="Choi C."/>
            <person name="Clum A."/>
            <person name="Coughlan A.Y."/>
            <person name="Deshpande S."/>
            <person name="Douglass A.P."/>
            <person name="Hanson S.J."/>
            <person name="Klenk H.-P."/>
            <person name="LaButti K.M."/>
            <person name="Lapidus A."/>
            <person name="Lindquist E.A."/>
            <person name="Lipzen A.M."/>
            <person name="Meier-Kolthoff J.P."/>
            <person name="Ohm R.A."/>
            <person name="Otillar R.P."/>
            <person name="Pangilinan J.L."/>
            <person name="Peng Y."/>
            <person name="Rokas A."/>
            <person name="Rosa C.A."/>
            <person name="Scheuner C."/>
            <person name="Sibirny A.A."/>
            <person name="Slot J.C."/>
            <person name="Stielow J.B."/>
            <person name="Sun H."/>
            <person name="Kurtzman C.P."/>
            <person name="Blackwell M."/>
            <person name="Grigoriev I.V."/>
            <person name="Jeffries T.W."/>
        </authorList>
    </citation>
    <scope>NUCLEOTIDE SEQUENCE [LARGE SCALE GENOMIC DNA]</scope>
    <source>
        <strain evidence="3">ATCC 18201 / CBS 1600 / BCRC 20928 / JCM 3617 / NBRC 0987 / NRRL Y-1542</strain>
    </source>
</reference>
<gene>
    <name evidence="2" type="ORF">CYBJADRAFT_170112</name>
</gene>
<feature type="region of interest" description="Disordered" evidence="1">
    <location>
        <begin position="503"/>
        <end position="529"/>
    </location>
</feature>
<feature type="region of interest" description="Disordered" evidence="1">
    <location>
        <begin position="767"/>
        <end position="818"/>
    </location>
</feature>
<sequence length="818" mass="93277">MYDSLKRALSGTSFSKFTDRTANGEYMIQLLLTALSTSHTDDGKSNNKAADDVVQDNQETEDLLQGLKHFEIALLLQDNRYIDNILSKEDATELSRIVSDWRGDGHQREAESDCASTTDADGPSVSDTNVEWEKAQDEFLQQLEDANSDHPEDGPAADSQDEKLVLNNLTVLSKKKRPAQAGDKRLNFNPDEAKKTLKAAVKSSELTSSALDLISHPQDEIKCIYFSNAIDDQFYESLVPTLTVDACHLSLYNSQGYKENFLTLYTIVGQAGSKGLVPLGMMLSKNAECGLEWFTFLYTFFKKNGGSHWKKLRESIQLHNDSITEESIPPLQIISDQDKGIKKALDMLRTRCGVPIESFACSKHVERNLFKYTIAKHRSAMQHNFFRLIFESDPAKVPLIQEAMKGGFFERHKREKVNSTYNLITNTQDCARGLQLYNSVTPRFDIMTSNHCEILNAEMFAFRRLNPTNLIVEVLSMQCEKVKITESMTFDWNTVRQMPQYDDEMNDASDLDDGSDSDDASDFSDEEEEPEYTEILTNHGYFLYSTTIITSCCLNSKETNVTVDESSPGTQMKTHEHSVWWDCGLSVENLLKVLRVYAKKMRRRDSFVNFRAYIYDQLRARTAVVTEKRCTISKEGGEEVKSTYSCSHCRNQAYTFFECPHITCVKMRRVLNGHALIPSMPQLAKHIIYEDSRKENGKRRYNYIPPIFRYQSCFSKANRCMIRKTASQSSRSAVHTFNKGLLLKAIEALRGHHDTVLAIKKISKKRQRITYGSNRIPSAGEKKKRGRGRPKKSEQKRNYKARKLMEEAKVDPKNSHPT</sequence>
<dbReference type="AlphaFoldDB" id="A0A1E4RTL1"/>
<protein>
    <recommendedName>
        <fullName evidence="4">MULE transposase domain-containing protein</fullName>
    </recommendedName>
</protein>
<feature type="compositionally biased region" description="Basic and acidic residues" evidence="1">
    <location>
        <begin position="791"/>
        <end position="818"/>
    </location>
</feature>
<evidence type="ECO:0000313" key="2">
    <source>
        <dbReference type="EMBL" id="ODV70619.1"/>
    </source>
</evidence>